<dbReference type="Gene3D" id="3.30.450.20">
    <property type="entry name" value="PAS domain"/>
    <property type="match status" value="2"/>
</dbReference>
<dbReference type="AlphaFoldDB" id="A0A9W6GGE4"/>
<dbReference type="Proteomes" id="UP001144297">
    <property type="component" value="Unassembled WGS sequence"/>
</dbReference>
<dbReference type="PROSITE" id="PS50113">
    <property type="entry name" value="PAC"/>
    <property type="match status" value="1"/>
</dbReference>
<dbReference type="InterPro" id="IPR000014">
    <property type="entry name" value="PAS"/>
</dbReference>
<dbReference type="EMBL" id="BSDX01000001">
    <property type="protein sequence ID" value="GLI53490.1"/>
    <property type="molecule type" value="Genomic_DNA"/>
</dbReference>
<protein>
    <recommendedName>
        <fullName evidence="1">PAC domain-containing protein</fullName>
    </recommendedName>
</protein>
<dbReference type="InterPro" id="IPR013656">
    <property type="entry name" value="PAS_4"/>
</dbReference>
<keyword evidence="3" id="KW-1185">Reference proteome</keyword>
<evidence type="ECO:0000259" key="1">
    <source>
        <dbReference type="PROSITE" id="PS50113"/>
    </source>
</evidence>
<name>A0A9W6GGE4_9BACT</name>
<dbReference type="SMART" id="SM00091">
    <property type="entry name" value="PAS"/>
    <property type="match status" value="2"/>
</dbReference>
<accession>A0A9W6GGE4</accession>
<organism evidence="2 3">
    <name type="scientific">Thermodesulfovibrio yellowstonii</name>
    <dbReference type="NCBI Taxonomy" id="28262"/>
    <lineage>
        <taxon>Bacteria</taxon>
        <taxon>Pseudomonadati</taxon>
        <taxon>Nitrospirota</taxon>
        <taxon>Thermodesulfovibrionia</taxon>
        <taxon>Thermodesulfovibrionales</taxon>
        <taxon>Thermodesulfovibrionaceae</taxon>
        <taxon>Thermodesulfovibrio</taxon>
    </lineage>
</organism>
<dbReference type="SUPFAM" id="SSF55785">
    <property type="entry name" value="PYP-like sensor domain (PAS domain)"/>
    <property type="match status" value="2"/>
</dbReference>
<proteinExistence type="predicted"/>
<evidence type="ECO:0000313" key="2">
    <source>
        <dbReference type="EMBL" id="GLI53490.1"/>
    </source>
</evidence>
<evidence type="ECO:0000313" key="3">
    <source>
        <dbReference type="Proteomes" id="UP001144297"/>
    </source>
</evidence>
<feature type="domain" description="PAC" evidence="1">
    <location>
        <begin position="74"/>
        <end position="126"/>
    </location>
</feature>
<sequence>MIEKNSFPDWQQVFNSIFDLVAFVKSDGTIFYCNQRFAEFLNKDLASIIGQKCHSLVHGTDAFLENCPLIRSLKSGKRETWELKEKENYFSIVVDPIKDSQGKIIGFIQIMRDITEQKKVEEALKENLERYKFISELISDYAYAFKVTAEGKLVGEWITDSFTKVFGFTREEIDQRGGWQSMVYPEDLPIALEHAKKGNKWTC</sequence>
<dbReference type="InterPro" id="IPR035965">
    <property type="entry name" value="PAS-like_dom_sf"/>
</dbReference>
<dbReference type="InterPro" id="IPR000700">
    <property type="entry name" value="PAS-assoc_C"/>
</dbReference>
<gene>
    <name evidence="2" type="ORF">TISLANDTSLP1_11830</name>
</gene>
<dbReference type="NCBIfam" id="TIGR00229">
    <property type="entry name" value="sensory_box"/>
    <property type="match status" value="1"/>
</dbReference>
<dbReference type="Pfam" id="PF08448">
    <property type="entry name" value="PAS_4"/>
    <property type="match status" value="1"/>
</dbReference>
<dbReference type="CDD" id="cd00130">
    <property type="entry name" value="PAS"/>
    <property type="match status" value="1"/>
</dbReference>
<reference evidence="2" key="1">
    <citation type="submission" date="2022-12" db="EMBL/GenBank/DDBJ databases">
        <title>Reference genome sequencing for broad-spectrum identification of bacterial and archaeal isolates by mass spectrometry.</title>
        <authorList>
            <person name="Sekiguchi Y."/>
            <person name="Tourlousse D.M."/>
        </authorList>
    </citation>
    <scope>NUCLEOTIDE SEQUENCE</scope>
    <source>
        <strain evidence="2">TSL-P1</strain>
    </source>
</reference>
<comment type="caution">
    <text evidence="2">The sequence shown here is derived from an EMBL/GenBank/DDBJ whole genome shotgun (WGS) entry which is preliminary data.</text>
</comment>